<evidence type="ECO:0000313" key="3">
    <source>
        <dbReference type="Proteomes" id="UP000000641"/>
    </source>
</evidence>
<gene>
    <name evidence="2" type="ordered locus">Tpen_1329</name>
</gene>
<accession>A1RZU6</accession>
<dbReference type="HOGENOM" id="CLU_151094_0_0_2"/>
<dbReference type="eggNOG" id="arCOG12288">
    <property type="taxonomic scope" value="Archaea"/>
</dbReference>
<evidence type="ECO:0000313" key="2">
    <source>
        <dbReference type="EMBL" id="ABL78726.1"/>
    </source>
</evidence>
<reference evidence="3" key="1">
    <citation type="journal article" date="2008" name="J. Bacteriol.">
        <title>Genome sequence of Thermofilum pendens reveals an exceptional loss of biosynthetic pathways without genome reduction.</title>
        <authorList>
            <person name="Anderson I."/>
            <person name="Rodriguez J."/>
            <person name="Susanti D."/>
            <person name="Porat I."/>
            <person name="Reich C."/>
            <person name="Ulrich L.E."/>
            <person name="Elkins J.G."/>
            <person name="Mavromatis K."/>
            <person name="Lykidis A."/>
            <person name="Kim E."/>
            <person name="Thompson L.S."/>
            <person name="Nolan M."/>
            <person name="Land M."/>
            <person name="Copeland A."/>
            <person name="Lapidus A."/>
            <person name="Lucas S."/>
            <person name="Detter C."/>
            <person name="Zhulin I.B."/>
            <person name="Olsen G.J."/>
            <person name="Whitman W."/>
            <person name="Mukhopadhyay B."/>
            <person name="Bristow J."/>
            <person name="Kyrpides N."/>
        </authorList>
    </citation>
    <scope>NUCLEOTIDE SEQUENCE [LARGE SCALE GENOMIC DNA]</scope>
    <source>
        <strain evidence="3">DSM 2475 / Hrk 5</strain>
    </source>
</reference>
<protein>
    <submittedName>
        <fullName evidence="2">Uncharacterized protein</fullName>
    </submittedName>
</protein>
<keyword evidence="1" id="KW-0812">Transmembrane</keyword>
<dbReference type="AlphaFoldDB" id="A1RZU6"/>
<dbReference type="Proteomes" id="UP000000641">
    <property type="component" value="Chromosome"/>
</dbReference>
<dbReference type="KEGG" id="tpe:Tpen_1329"/>
<keyword evidence="1" id="KW-1133">Transmembrane helix</keyword>
<keyword evidence="1" id="KW-0472">Membrane</keyword>
<dbReference type="EMBL" id="CP000505">
    <property type="protein sequence ID" value="ABL78726.1"/>
    <property type="molecule type" value="Genomic_DNA"/>
</dbReference>
<evidence type="ECO:0000256" key="1">
    <source>
        <dbReference type="SAM" id="Phobius"/>
    </source>
</evidence>
<proteinExistence type="predicted"/>
<dbReference type="STRING" id="368408.Tpen_1329"/>
<organism evidence="2 3">
    <name type="scientific">Thermofilum pendens (strain DSM 2475 / Hrk 5)</name>
    <dbReference type="NCBI Taxonomy" id="368408"/>
    <lineage>
        <taxon>Archaea</taxon>
        <taxon>Thermoproteota</taxon>
        <taxon>Thermoprotei</taxon>
        <taxon>Thermofilales</taxon>
        <taxon>Thermofilaceae</taxon>
        <taxon>Thermofilum</taxon>
    </lineage>
</organism>
<sequence>MVARRDVPGFLKALTAKLLGTWLSRLLVLLLLAASLVGVLTGCYSCIANVAEIVLAFFAYAYVHEVAQFLFIDSDVEVAYEDGALTLRAVGEPRWPRLAVACGIVAPGVLGAAALGSFPAFGLVVLLLTLITLLRYLADEVE</sequence>
<feature type="transmembrane region" description="Helical" evidence="1">
    <location>
        <begin position="120"/>
        <end position="138"/>
    </location>
</feature>
<name>A1RZU6_THEPD</name>
<keyword evidence="3" id="KW-1185">Reference proteome</keyword>
<dbReference type="EnsemblBacteria" id="ABL78726">
    <property type="protein sequence ID" value="ABL78726"/>
    <property type="gene ID" value="Tpen_1329"/>
</dbReference>
<feature type="transmembrane region" description="Helical" evidence="1">
    <location>
        <begin position="26"/>
        <end position="47"/>
    </location>
</feature>